<evidence type="ECO:0000259" key="2">
    <source>
        <dbReference type="PROSITE" id="PS50943"/>
    </source>
</evidence>
<name>A0A4Z1BSC8_9FLAO</name>
<reference evidence="3 4" key="1">
    <citation type="submission" date="2019-03" db="EMBL/GenBank/DDBJ databases">
        <title>Empedobacter tilapiae sp. nov., isolated from an intestine of Nile tilapia Oreochromis niloticus.</title>
        <authorList>
            <person name="Kim Y.-O."/>
            <person name="Yoon J.-H."/>
        </authorList>
    </citation>
    <scope>NUCLEOTIDE SEQUENCE [LARGE SCALE GENOMIC DNA]</scope>
    <source>
        <strain evidence="3 4">MRS2</strain>
    </source>
</reference>
<keyword evidence="1" id="KW-0238">DNA-binding</keyword>
<proteinExistence type="predicted"/>
<dbReference type="CDD" id="cd00093">
    <property type="entry name" value="HTH_XRE"/>
    <property type="match status" value="1"/>
</dbReference>
<dbReference type="Gene3D" id="1.10.260.40">
    <property type="entry name" value="lambda repressor-like DNA-binding domains"/>
    <property type="match status" value="1"/>
</dbReference>
<evidence type="ECO:0000256" key="1">
    <source>
        <dbReference type="ARBA" id="ARBA00023125"/>
    </source>
</evidence>
<dbReference type="GO" id="GO:0005829">
    <property type="term" value="C:cytosol"/>
    <property type="evidence" value="ECO:0007669"/>
    <property type="project" value="TreeGrafter"/>
</dbReference>
<dbReference type="AlphaFoldDB" id="A0A4Z1BSC8"/>
<dbReference type="PROSITE" id="PS50943">
    <property type="entry name" value="HTH_CROC1"/>
    <property type="match status" value="1"/>
</dbReference>
<dbReference type="PANTHER" id="PTHR46797:SF1">
    <property type="entry name" value="METHYLPHOSPHONATE SYNTHASE"/>
    <property type="match status" value="1"/>
</dbReference>
<accession>A0A4Z1BSC8</accession>
<feature type="domain" description="HTH cro/C1-type" evidence="2">
    <location>
        <begin position="9"/>
        <end position="63"/>
    </location>
</feature>
<dbReference type="RefSeq" id="WP_135835609.1">
    <property type="nucleotide sequence ID" value="NZ_CAUQWU010000004.1"/>
</dbReference>
<dbReference type="InterPro" id="IPR001387">
    <property type="entry name" value="Cro/C1-type_HTH"/>
</dbReference>
<comment type="caution">
    <text evidence="3">The sequence shown here is derived from an EMBL/GenBank/DDBJ whole genome shotgun (WGS) entry which is preliminary data.</text>
</comment>
<sequence>MSDILTKSIRKIRESKGYSQEYMAQEMNLSQRAYSKIENCETKLDWEKLKIISKILEIEIGDLINYDKNSKINHHDFKHTSSSDLAVFISLYEDRILRIEKEMDFLREIVLNNTQH</sequence>
<dbReference type="InterPro" id="IPR010982">
    <property type="entry name" value="Lambda_DNA-bd_dom_sf"/>
</dbReference>
<protein>
    <submittedName>
        <fullName evidence="3">XRE family transcriptional regulator</fullName>
    </submittedName>
</protein>
<dbReference type="EMBL" id="SRPE01000006">
    <property type="protein sequence ID" value="TGN26702.1"/>
    <property type="molecule type" value="Genomic_DNA"/>
</dbReference>
<keyword evidence="4" id="KW-1185">Reference proteome</keyword>
<dbReference type="Proteomes" id="UP000297998">
    <property type="component" value="Unassembled WGS sequence"/>
</dbReference>
<dbReference type="Pfam" id="PF01381">
    <property type="entry name" value="HTH_3"/>
    <property type="match status" value="1"/>
</dbReference>
<evidence type="ECO:0000313" key="4">
    <source>
        <dbReference type="Proteomes" id="UP000297998"/>
    </source>
</evidence>
<dbReference type="OrthoDB" id="798409at2"/>
<dbReference type="GO" id="GO:0003700">
    <property type="term" value="F:DNA-binding transcription factor activity"/>
    <property type="evidence" value="ECO:0007669"/>
    <property type="project" value="TreeGrafter"/>
</dbReference>
<organism evidence="3 4">
    <name type="scientific">Empedobacter tilapiae</name>
    <dbReference type="NCBI Taxonomy" id="2491114"/>
    <lineage>
        <taxon>Bacteria</taxon>
        <taxon>Pseudomonadati</taxon>
        <taxon>Bacteroidota</taxon>
        <taxon>Flavobacteriia</taxon>
        <taxon>Flavobacteriales</taxon>
        <taxon>Weeksellaceae</taxon>
        <taxon>Empedobacter</taxon>
    </lineage>
</organism>
<dbReference type="InterPro" id="IPR050807">
    <property type="entry name" value="TransReg_Diox_bact_type"/>
</dbReference>
<evidence type="ECO:0000313" key="3">
    <source>
        <dbReference type="EMBL" id="TGN26702.1"/>
    </source>
</evidence>
<dbReference type="GO" id="GO:0003677">
    <property type="term" value="F:DNA binding"/>
    <property type="evidence" value="ECO:0007669"/>
    <property type="project" value="UniProtKB-KW"/>
</dbReference>
<dbReference type="SUPFAM" id="SSF47413">
    <property type="entry name" value="lambda repressor-like DNA-binding domains"/>
    <property type="match status" value="1"/>
</dbReference>
<dbReference type="PANTHER" id="PTHR46797">
    <property type="entry name" value="HTH-TYPE TRANSCRIPTIONAL REGULATOR"/>
    <property type="match status" value="1"/>
</dbReference>
<dbReference type="SMART" id="SM00530">
    <property type="entry name" value="HTH_XRE"/>
    <property type="match status" value="1"/>
</dbReference>
<gene>
    <name evidence="3" type="ORF">E4J94_09655</name>
</gene>